<comment type="caution">
    <text evidence="1">The sequence shown here is derived from an EMBL/GenBank/DDBJ whole genome shotgun (WGS) entry which is preliminary data.</text>
</comment>
<protein>
    <submittedName>
        <fullName evidence="1">Uncharacterized protein</fullName>
    </submittedName>
</protein>
<dbReference type="SUPFAM" id="SSF55729">
    <property type="entry name" value="Acyl-CoA N-acyltransferases (Nat)"/>
    <property type="match status" value="1"/>
</dbReference>
<organism evidence="1 2">
    <name type="scientific">Tetraparma gracilis</name>
    <dbReference type="NCBI Taxonomy" id="2962635"/>
    <lineage>
        <taxon>Eukaryota</taxon>
        <taxon>Sar</taxon>
        <taxon>Stramenopiles</taxon>
        <taxon>Ochrophyta</taxon>
        <taxon>Bolidophyceae</taxon>
        <taxon>Parmales</taxon>
        <taxon>Triparmaceae</taxon>
        <taxon>Tetraparma</taxon>
    </lineage>
</organism>
<reference evidence="1 2" key="1">
    <citation type="journal article" date="2023" name="Commun. Biol.">
        <title>Genome analysis of Parmales, the sister group of diatoms, reveals the evolutionary specialization of diatoms from phago-mixotrophs to photoautotrophs.</title>
        <authorList>
            <person name="Ban H."/>
            <person name="Sato S."/>
            <person name="Yoshikawa S."/>
            <person name="Yamada K."/>
            <person name="Nakamura Y."/>
            <person name="Ichinomiya M."/>
            <person name="Sato N."/>
            <person name="Blanc-Mathieu R."/>
            <person name="Endo H."/>
            <person name="Kuwata A."/>
            <person name="Ogata H."/>
        </authorList>
    </citation>
    <scope>NUCLEOTIDE SEQUENCE [LARGE SCALE GENOMIC DNA]</scope>
</reference>
<dbReference type="EMBL" id="BRYB01001246">
    <property type="protein sequence ID" value="GMI21444.1"/>
    <property type="molecule type" value="Genomic_DNA"/>
</dbReference>
<dbReference type="InterPro" id="IPR016181">
    <property type="entry name" value="Acyl_CoA_acyltransferase"/>
</dbReference>
<proteinExistence type="predicted"/>
<evidence type="ECO:0000313" key="1">
    <source>
        <dbReference type="EMBL" id="GMI21444.1"/>
    </source>
</evidence>
<evidence type="ECO:0000313" key="2">
    <source>
        <dbReference type="Proteomes" id="UP001165060"/>
    </source>
</evidence>
<name>A0ABQ6M882_9STRA</name>
<accession>A0ABQ6M882</accession>
<dbReference type="Gene3D" id="3.40.630.30">
    <property type="match status" value="1"/>
</dbReference>
<dbReference type="Proteomes" id="UP001165060">
    <property type="component" value="Unassembled WGS sequence"/>
</dbReference>
<gene>
    <name evidence="1" type="ORF">TeGR_g9943</name>
</gene>
<sequence length="205" mass="23458">MSTQTLRYKVMVKDVKKNPFPDDHYCIVGDEFRDDHDLFDSTGHVLVRHRGRPVASTRIVNGNFEKLEAETFGWADVRSLVAPHARNADNLAEPSRVVADRSVRGSNVVPLMYLHCLEWMMQNNIENFVGMANSEARPLMEHYSKWAQAKWITEKPFDVSDFIKGRKLDMCLISVGEAGTPERNRFTLTNFAPAFMAYSMMKSPK</sequence>
<keyword evidence="2" id="KW-1185">Reference proteome</keyword>